<dbReference type="InterPro" id="IPR027829">
    <property type="entry name" value="DUF4625"/>
</dbReference>
<proteinExistence type="predicted"/>
<dbReference type="AlphaFoldDB" id="A0A7X9XCD8"/>
<protein>
    <submittedName>
        <fullName evidence="2">DUF4625 domain-containing protein</fullName>
    </submittedName>
</protein>
<organism evidence="2 3">
    <name type="scientific">Flammeovirga aprica JL-4</name>
    <dbReference type="NCBI Taxonomy" id="694437"/>
    <lineage>
        <taxon>Bacteria</taxon>
        <taxon>Pseudomonadati</taxon>
        <taxon>Bacteroidota</taxon>
        <taxon>Cytophagia</taxon>
        <taxon>Cytophagales</taxon>
        <taxon>Flammeovirgaceae</taxon>
        <taxon>Flammeovirga</taxon>
    </lineage>
</organism>
<dbReference type="EMBL" id="JABANE010000107">
    <property type="protein sequence ID" value="NME71635.1"/>
    <property type="molecule type" value="Genomic_DNA"/>
</dbReference>
<dbReference type="Proteomes" id="UP000576082">
    <property type="component" value="Unassembled WGS sequence"/>
</dbReference>
<accession>A0A7X9XCD8</accession>
<feature type="region of interest" description="Disordered" evidence="1">
    <location>
        <begin position="24"/>
        <end position="56"/>
    </location>
</feature>
<dbReference type="PROSITE" id="PS51257">
    <property type="entry name" value="PROKAR_LIPOPROTEIN"/>
    <property type="match status" value="1"/>
</dbReference>
<evidence type="ECO:0000313" key="3">
    <source>
        <dbReference type="Proteomes" id="UP000576082"/>
    </source>
</evidence>
<comment type="caution">
    <text evidence="2">The sequence shown here is derived from an EMBL/GenBank/DDBJ whole genome shotgun (WGS) entry which is preliminary data.</text>
</comment>
<feature type="compositionally biased region" description="Basic and acidic residues" evidence="1">
    <location>
        <begin position="38"/>
        <end position="49"/>
    </location>
</feature>
<name>A0A7X9XCD8_9BACT</name>
<sequence length="178" mass="19995">MKKSLTLIPFLLIGLFSCNNETDEQGPLPSISNYTIEGGEHESHERLSDEGEEPELEMGGEAHIDAEMGGQNLKTVLLDIHWGEGHTHRTMSSETDTAWTAKIQWNFGEEGGLTPAGVFPNNHDFHEHIEIPEMIDGKHVKEGEYHFVLYLWDQDGNETQKALTAHIHGHEEGEEEAK</sequence>
<gene>
    <name evidence="2" type="ORF">HHU12_26965</name>
</gene>
<keyword evidence="3" id="KW-1185">Reference proteome</keyword>
<evidence type="ECO:0000313" key="2">
    <source>
        <dbReference type="EMBL" id="NME71635.1"/>
    </source>
</evidence>
<reference evidence="2 3" key="1">
    <citation type="submission" date="2020-04" db="EMBL/GenBank/DDBJ databases">
        <title>Flammeovirga sp. SR4, a novel species isolated from seawater.</title>
        <authorList>
            <person name="Wang X."/>
        </authorList>
    </citation>
    <scope>NUCLEOTIDE SEQUENCE [LARGE SCALE GENOMIC DNA]</scope>
    <source>
        <strain evidence="2 3">ATCC 23126</strain>
    </source>
</reference>
<dbReference type="Pfam" id="PF15418">
    <property type="entry name" value="DUF4625"/>
    <property type="match status" value="1"/>
</dbReference>
<dbReference type="RefSeq" id="WP_169659844.1">
    <property type="nucleotide sequence ID" value="NZ_JABANE010000107.1"/>
</dbReference>
<evidence type="ECO:0000256" key="1">
    <source>
        <dbReference type="SAM" id="MobiDB-lite"/>
    </source>
</evidence>